<dbReference type="InterPro" id="IPR003735">
    <property type="entry name" value="Metal_Tscrpt_repr"/>
</dbReference>
<dbReference type="PANTHER" id="PTHR33677">
    <property type="entry name" value="TRANSCRIPTIONAL REPRESSOR FRMR-RELATED"/>
    <property type="match status" value="1"/>
</dbReference>
<comment type="caution">
    <text evidence="1">The sequence shown here is derived from an EMBL/GenBank/DDBJ whole genome shotgun (WGS) entry which is preliminary data.</text>
</comment>
<accession>A0A4R3KYE3</accession>
<protein>
    <submittedName>
        <fullName evidence="1">DNA-binding FrmR family transcriptional regulator</fullName>
    </submittedName>
</protein>
<dbReference type="GO" id="GO:0045892">
    <property type="term" value="P:negative regulation of DNA-templated transcription"/>
    <property type="evidence" value="ECO:0007669"/>
    <property type="project" value="UniProtKB-ARBA"/>
</dbReference>
<sequence length="94" mass="10775">MRLILRTDDKEAIIKRLRRIEGQVKGIQKMVEEEKDCGDILIQVAAVRSAMNSVGGLILENYMKDCLKSYLDGNTEDEILDNLVDIMIKYTKQN</sequence>
<dbReference type="Proteomes" id="UP000294567">
    <property type="component" value="Unassembled WGS sequence"/>
</dbReference>
<dbReference type="InterPro" id="IPR038390">
    <property type="entry name" value="Metal_Tscrpt_repr_sf"/>
</dbReference>
<dbReference type="GO" id="GO:0046872">
    <property type="term" value="F:metal ion binding"/>
    <property type="evidence" value="ECO:0007669"/>
    <property type="project" value="InterPro"/>
</dbReference>
<evidence type="ECO:0000313" key="1">
    <source>
        <dbReference type="EMBL" id="TCS89572.1"/>
    </source>
</evidence>
<evidence type="ECO:0000313" key="2">
    <source>
        <dbReference type="Proteomes" id="UP000294567"/>
    </source>
</evidence>
<keyword evidence="2" id="KW-1185">Reference proteome</keyword>
<keyword evidence="1" id="KW-0238">DNA-binding</keyword>
<dbReference type="AlphaFoldDB" id="A0A4R3KYE3"/>
<gene>
    <name evidence="1" type="ORF">EDD65_10544</name>
</gene>
<organism evidence="1 2">
    <name type="scientific">Keratinibaculum paraultunense</name>
    <dbReference type="NCBI Taxonomy" id="1278232"/>
    <lineage>
        <taxon>Bacteria</taxon>
        <taxon>Bacillati</taxon>
        <taxon>Bacillota</taxon>
        <taxon>Tissierellia</taxon>
        <taxon>Tissierellales</taxon>
        <taxon>Tepidimicrobiaceae</taxon>
        <taxon>Keratinibaculum</taxon>
    </lineage>
</organism>
<dbReference type="Gene3D" id="1.20.58.1000">
    <property type="entry name" value="Metal-sensitive repressor, helix protomer"/>
    <property type="match status" value="1"/>
</dbReference>
<dbReference type="EMBL" id="SMAE01000005">
    <property type="protein sequence ID" value="TCS89572.1"/>
    <property type="molecule type" value="Genomic_DNA"/>
</dbReference>
<dbReference type="OrthoDB" id="9811244at2"/>
<proteinExistence type="predicted"/>
<dbReference type="GO" id="GO:0003677">
    <property type="term" value="F:DNA binding"/>
    <property type="evidence" value="ECO:0007669"/>
    <property type="project" value="UniProtKB-KW"/>
</dbReference>
<dbReference type="Pfam" id="PF02583">
    <property type="entry name" value="Trns_repr_metal"/>
    <property type="match status" value="1"/>
</dbReference>
<dbReference type="CDD" id="cd10148">
    <property type="entry name" value="CsoR-like_DUF156"/>
    <property type="match status" value="1"/>
</dbReference>
<reference evidence="1 2" key="1">
    <citation type="submission" date="2019-03" db="EMBL/GenBank/DDBJ databases">
        <title>Genomic Encyclopedia of Type Strains, Phase IV (KMG-IV): sequencing the most valuable type-strain genomes for metagenomic binning, comparative biology and taxonomic classification.</title>
        <authorList>
            <person name="Goeker M."/>
        </authorList>
    </citation>
    <scope>NUCLEOTIDE SEQUENCE [LARGE SCALE GENOMIC DNA]</scope>
    <source>
        <strain evidence="1 2">DSM 26752</strain>
    </source>
</reference>
<name>A0A4R3KYE3_9FIRM</name>